<evidence type="ECO:0008006" key="4">
    <source>
        <dbReference type="Google" id="ProtNLM"/>
    </source>
</evidence>
<feature type="chain" id="PRO_5014127905" description="Secreted protein" evidence="1">
    <location>
        <begin position="26"/>
        <end position="153"/>
    </location>
</feature>
<organism evidence="2 3">
    <name type="scientific">Punica granatum</name>
    <name type="common">Pomegranate</name>
    <dbReference type="NCBI Taxonomy" id="22663"/>
    <lineage>
        <taxon>Eukaryota</taxon>
        <taxon>Viridiplantae</taxon>
        <taxon>Streptophyta</taxon>
        <taxon>Embryophyta</taxon>
        <taxon>Tracheophyta</taxon>
        <taxon>Spermatophyta</taxon>
        <taxon>Magnoliopsida</taxon>
        <taxon>eudicotyledons</taxon>
        <taxon>Gunneridae</taxon>
        <taxon>Pentapetalae</taxon>
        <taxon>rosids</taxon>
        <taxon>malvids</taxon>
        <taxon>Myrtales</taxon>
        <taxon>Lythraceae</taxon>
        <taxon>Punica</taxon>
    </lineage>
</organism>
<protein>
    <recommendedName>
        <fullName evidence="4">Secreted protein</fullName>
    </recommendedName>
</protein>
<name>A0A2I0JZ15_PUNGR</name>
<proteinExistence type="predicted"/>
<dbReference type="AlphaFoldDB" id="A0A2I0JZ15"/>
<feature type="signal peptide" evidence="1">
    <location>
        <begin position="1"/>
        <end position="25"/>
    </location>
</feature>
<evidence type="ECO:0000313" key="3">
    <source>
        <dbReference type="Proteomes" id="UP000233551"/>
    </source>
</evidence>
<keyword evidence="1" id="KW-0732">Signal</keyword>
<evidence type="ECO:0000256" key="1">
    <source>
        <dbReference type="SAM" id="SignalP"/>
    </source>
</evidence>
<sequence>MLFLLCLRLLLRACLLCSTLSVLCSLKIYCPGLQFVPSLSLLRIQERSSRLLFGLCSSDKSMIAAPSTRALLLPSPHRALHLRASCRLISVLISSPTTTSSQDVSALSSTSEAGRSCLLSTSSLDLCCPLPSPNYRDLQPLSGEHAPFRAAHF</sequence>
<dbReference type="EMBL" id="PGOL01001028">
    <property type="protein sequence ID" value="PKI61555.1"/>
    <property type="molecule type" value="Genomic_DNA"/>
</dbReference>
<evidence type="ECO:0000313" key="2">
    <source>
        <dbReference type="EMBL" id="PKI61555.1"/>
    </source>
</evidence>
<comment type="caution">
    <text evidence="2">The sequence shown here is derived from an EMBL/GenBank/DDBJ whole genome shotgun (WGS) entry which is preliminary data.</text>
</comment>
<reference evidence="2 3" key="1">
    <citation type="submission" date="2017-11" db="EMBL/GenBank/DDBJ databases">
        <title>De-novo sequencing of pomegranate (Punica granatum L.) genome.</title>
        <authorList>
            <person name="Akparov Z."/>
            <person name="Amiraslanov A."/>
            <person name="Hajiyeva S."/>
            <person name="Abbasov M."/>
            <person name="Kaur K."/>
            <person name="Hamwieh A."/>
            <person name="Solovyev V."/>
            <person name="Salamov A."/>
            <person name="Braich B."/>
            <person name="Kosarev P."/>
            <person name="Mahmoud A."/>
            <person name="Hajiyev E."/>
            <person name="Babayeva S."/>
            <person name="Izzatullayeva V."/>
            <person name="Mammadov A."/>
            <person name="Mammadov A."/>
            <person name="Sharifova S."/>
            <person name="Ojaghi J."/>
            <person name="Eynullazada K."/>
            <person name="Bayramov B."/>
            <person name="Abdulazimova A."/>
            <person name="Shahmuradov I."/>
        </authorList>
    </citation>
    <scope>NUCLEOTIDE SEQUENCE [LARGE SCALE GENOMIC DNA]</scope>
    <source>
        <strain evidence="3">cv. AG2017</strain>
        <tissue evidence="2">Leaf</tissue>
    </source>
</reference>
<dbReference type="Proteomes" id="UP000233551">
    <property type="component" value="Unassembled WGS sequence"/>
</dbReference>
<gene>
    <name evidence="2" type="ORF">CRG98_018051</name>
</gene>
<accession>A0A2I0JZ15</accession>
<keyword evidence="3" id="KW-1185">Reference proteome</keyword>